<dbReference type="InterPro" id="IPR050300">
    <property type="entry name" value="GDXG_lipolytic_enzyme"/>
</dbReference>
<feature type="active site" evidence="3">
    <location>
        <position position="317"/>
    </location>
</feature>
<dbReference type="PANTHER" id="PTHR48081">
    <property type="entry name" value="AB HYDROLASE SUPERFAMILY PROTEIN C4A8.06C"/>
    <property type="match status" value="1"/>
</dbReference>
<organism evidence="6 7">
    <name type="scientific">Thamnophis sirtalis</name>
    <dbReference type="NCBI Taxonomy" id="35019"/>
    <lineage>
        <taxon>Eukaryota</taxon>
        <taxon>Metazoa</taxon>
        <taxon>Chordata</taxon>
        <taxon>Craniata</taxon>
        <taxon>Vertebrata</taxon>
        <taxon>Euteleostomi</taxon>
        <taxon>Lepidosauria</taxon>
        <taxon>Squamata</taxon>
        <taxon>Bifurcata</taxon>
        <taxon>Unidentata</taxon>
        <taxon>Episquamata</taxon>
        <taxon>Toxicofera</taxon>
        <taxon>Serpentes</taxon>
        <taxon>Colubroidea</taxon>
        <taxon>Colubridae</taxon>
        <taxon>Natricinae</taxon>
        <taxon>Thamnophis</taxon>
    </lineage>
</organism>
<feature type="domain" description="Alpha/beta hydrolase fold-3" evidence="5">
    <location>
        <begin position="296"/>
        <end position="350"/>
    </location>
</feature>
<dbReference type="GO" id="GO:0052689">
    <property type="term" value="F:carboxylic ester hydrolase activity"/>
    <property type="evidence" value="ECO:0007669"/>
    <property type="project" value="InterPro"/>
</dbReference>
<evidence type="ECO:0000259" key="5">
    <source>
        <dbReference type="Pfam" id="PF07859"/>
    </source>
</evidence>
<accession>A0A6I9XLN9</accession>
<gene>
    <name evidence="7" type="primary">LOC106544881</name>
</gene>
<sequence length="377" mass="43185">MDLHLGDKEPLKIWLLHLLVIWTFNLGNICEKLGLCGQMKFVRFVSSLTPAGKDPNIYLRDTTFENVPVTIYQPKRTNPGLRKGLVFLHGGCYMFGSKNIYNGLCCYLSRESDSVVVFVDYRLGPEHQYPAQLTDAKATILHFMKHAEDYGVNPNHILLAGDSSGGALAAALCQEFVKIGNQPKIRAQILIYPFLQRIDYMLPSHFQNQHGPLLTRKRYLSIPLKLLNQKGVDKEKMGRNGHVPEDLRQKFKKLINADLLPSEFKARGYNPPMPCPFSKELYEATNMKELTMRSLIIGEDDIIKQFPETYILTCEYDLLRDEGFLYKKRLEDNGVPVTWNHLQEGFHGFITFINSRVFEFTFTKPAVENMVSFIKGL</sequence>
<dbReference type="InterPro" id="IPR017157">
    <property type="entry name" value="Arylacetamide_deacetylase"/>
</dbReference>
<comment type="similarity">
    <text evidence="1">Belongs to the 'GDXG' lipolytic enzyme family.</text>
</comment>
<dbReference type="InterPro" id="IPR029058">
    <property type="entry name" value="AB_hydrolase_fold"/>
</dbReference>
<dbReference type="InterPro" id="IPR033140">
    <property type="entry name" value="Lipase_GDXG_put_SER_AS"/>
</dbReference>
<feature type="domain" description="Alpha/beta hydrolase fold-3" evidence="5">
    <location>
        <begin position="85"/>
        <end position="221"/>
    </location>
</feature>
<evidence type="ECO:0000256" key="1">
    <source>
        <dbReference type="ARBA" id="ARBA00010515"/>
    </source>
</evidence>
<evidence type="ECO:0000256" key="3">
    <source>
        <dbReference type="PIRSR" id="PIRSR037251-1"/>
    </source>
</evidence>
<keyword evidence="2" id="KW-0378">Hydrolase</keyword>
<dbReference type="InterPro" id="IPR013094">
    <property type="entry name" value="AB_hydrolase_3"/>
</dbReference>
<dbReference type="Pfam" id="PF07859">
    <property type="entry name" value="Abhydrolase_3"/>
    <property type="match status" value="2"/>
</dbReference>
<dbReference type="OrthoDB" id="408631at2759"/>
<dbReference type="SUPFAM" id="SSF53474">
    <property type="entry name" value="alpha/beta-Hydrolases"/>
    <property type="match status" value="1"/>
</dbReference>
<protein>
    <submittedName>
        <fullName evidence="7">Arylacetamide deacetylase-like 4</fullName>
    </submittedName>
</protein>
<dbReference type="GO" id="GO:0016020">
    <property type="term" value="C:membrane"/>
    <property type="evidence" value="ECO:0007669"/>
    <property type="project" value="InterPro"/>
</dbReference>
<reference evidence="7" key="1">
    <citation type="submission" date="2025-08" db="UniProtKB">
        <authorList>
            <consortium name="RefSeq"/>
        </authorList>
    </citation>
    <scope>IDENTIFICATION</scope>
    <source>
        <tissue evidence="7">Skeletal muscle</tissue>
    </source>
</reference>
<feature type="active site" evidence="3 4">
    <location>
        <position position="163"/>
    </location>
</feature>
<dbReference type="KEGG" id="tsr:106544881"/>
<dbReference type="Proteomes" id="UP000504617">
    <property type="component" value="Unplaced"/>
</dbReference>
<evidence type="ECO:0000256" key="2">
    <source>
        <dbReference type="ARBA" id="ARBA00022801"/>
    </source>
</evidence>
<dbReference type="RefSeq" id="XP_013916759.1">
    <property type="nucleotide sequence ID" value="XM_014061284.1"/>
</dbReference>
<feature type="active site" evidence="3">
    <location>
        <position position="347"/>
    </location>
</feature>
<evidence type="ECO:0000313" key="6">
    <source>
        <dbReference type="Proteomes" id="UP000504617"/>
    </source>
</evidence>
<evidence type="ECO:0000313" key="7">
    <source>
        <dbReference type="RefSeq" id="XP_013916759.1"/>
    </source>
</evidence>
<dbReference type="Gene3D" id="3.40.50.1820">
    <property type="entry name" value="alpha/beta hydrolase"/>
    <property type="match status" value="1"/>
</dbReference>
<dbReference type="AlphaFoldDB" id="A0A6I9XLN9"/>
<dbReference type="GeneID" id="106544881"/>
<dbReference type="PIRSF" id="PIRSF037251">
    <property type="entry name" value="Arylacetamide_deacetylase"/>
    <property type="match status" value="1"/>
</dbReference>
<name>A0A6I9XLN9_9SAUR</name>
<keyword evidence="6" id="KW-1185">Reference proteome</keyword>
<dbReference type="PANTHER" id="PTHR48081:SF32">
    <property type="entry name" value="ALPHA_BETA HYDROLASE FOLD-3 DOMAIN-CONTAINING PROTEIN"/>
    <property type="match status" value="1"/>
</dbReference>
<evidence type="ECO:0000256" key="4">
    <source>
        <dbReference type="PROSITE-ProRule" id="PRU10038"/>
    </source>
</evidence>
<dbReference type="PROSITE" id="PS01174">
    <property type="entry name" value="LIPASE_GDXG_SER"/>
    <property type="match status" value="1"/>
</dbReference>
<proteinExistence type="inferred from homology"/>